<organism evidence="1 2">
    <name type="scientific">Pseudomonas syringae pv. antirrhini</name>
    <dbReference type="NCBI Taxonomy" id="251702"/>
    <lineage>
        <taxon>Bacteria</taxon>
        <taxon>Pseudomonadati</taxon>
        <taxon>Pseudomonadota</taxon>
        <taxon>Gammaproteobacteria</taxon>
        <taxon>Pseudomonadales</taxon>
        <taxon>Pseudomonadaceae</taxon>
        <taxon>Pseudomonas</taxon>
    </lineage>
</organism>
<gene>
    <name evidence="1" type="ORF">ALO88_101000</name>
</gene>
<name>A0A0P9JME3_9PSED</name>
<accession>A0A0P9JME3</accession>
<dbReference type="Proteomes" id="UP000050425">
    <property type="component" value="Unassembled WGS sequence"/>
</dbReference>
<comment type="caution">
    <text evidence="1">The sequence shown here is derived from an EMBL/GenBank/DDBJ whole genome shotgun (WGS) entry which is preliminary data.</text>
</comment>
<proteinExistence type="predicted"/>
<reference evidence="1 2" key="1">
    <citation type="submission" date="2015-09" db="EMBL/GenBank/DDBJ databases">
        <title>Genome announcement of multiple Pseudomonas syringae strains.</title>
        <authorList>
            <person name="Thakur S."/>
            <person name="Wang P.W."/>
            <person name="Gong Y."/>
            <person name="Weir B.S."/>
            <person name="Guttman D.S."/>
        </authorList>
    </citation>
    <scope>NUCLEOTIDE SEQUENCE [LARGE SCALE GENOMIC DNA]</scope>
    <source>
        <strain evidence="1 2">ICMP4303</strain>
    </source>
</reference>
<dbReference type="AlphaFoldDB" id="A0A0P9JME3"/>
<evidence type="ECO:0000313" key="1">
    <source>
        <dbReference type="EMBL" id="KPW51874.1"/>
    </source>
</evidence>
<protein>
    <submittedName>
        <fullName evidence="1">Uncharacterized protein</fullName>
    </submittedName>
</protein>
<sequence length="40" mass="4373">MKWTCAGRAGPMVQTGAARRRSPSVLCIENCERELAHSQA</sequence>
<dbReference type="EMBL" id="LJPT01000020">
    <property type="protein sequence ID" value="KPW51874.1"/>
    <property type="molecule type" value="Genomic_DNA"/>
</dbReference>
<evidence type="ECO:0000313" key="2">
    <source>
        <dbReference type="Proteomes" id="UP000050425"/>
    </source>
</evidence>